<gene>
    <name evidence="1" type="ORF">GTP46_23020</name>
</gene>
<name>A0A6L8KFP4_9BURK</name>
<dbReference type="Proteomes" id="UP000479335">
    <property type="component" value="Unassembled WGS sequence"/>
</dbReference>
<organism evidence="1 2">
    <name type="scientific">Duganella flavida</name>
    <dbReference type="NCBI Taxonomy" id="2692175"/>
    <lineage>
        <taxon>Bacteria</taxon>
        <taxon>Pseudomonadati</taxon>
        <taxon>Pseudomonadota</taxon>
        <taxon>Betaproteobacteria</taxon>
        <taxon>Burkholderiales</taxon>
        <taxon>Oxalobacteraceae</taxon>
        <taxon>Telluria group</taxon>
        <taxon>Duganella</taxon>
    </lineage>
</organism>
<evidence type="ECO:0000313" key="2">
    <source>
        <dbReference type="Proteomes" id="UP000479335"/>
    </source>
</evidence>
<comment type="caution">
    <text evidence="1">The sequence shown here is derived from an EMBL/GenBank/DDBJ whole genome shotgun (WGS) entry which is preliminary data.</text>
</comment>
<keyword evidence="2" id="KW-1185">Reference proteome</keyword>
<dbReference type="EMBL" id="WWCN01000016">
    <property type="protein sequence ID" value="MYM25507.1"/>
    <property type="molecule type" value="Genomic_DNA"/>
</dbReference>
<dbReference type="AlphaFoldDB" id="A0A6L8KFP4"/>
<accession>A0A6L8KFP4</accession>
<sequence>MSDAKEEMLSDYVRISRQYQRSIRIDIDLGRHDALEGYICHGTATSVLNSMSRQILESNQRAFTWTGPFGGGKSSLAIAFASALSRDRKLRAKARSVLPLDSLVVFDNAFPVHKGWLTLPIVGKRANVVTSLNSALSHVGLGVETKKGQTPTAAEVIAAICREATRGQFDGVLIEIDEMGKFLEAAALGLGEDVYFFQELAEAAARADGKVIIVGILHQSFGQYAARLGIDTREDWSKVQGRYADIPLVAASDEVVELIGKAIEVPEAPHWMESASEAIASSIRERRPAVGSHFAQSLQACWPLHPAMAALLGPISKRQFGQNERSTFGFLASVEPYGFRSYLENTPRDKSSWYRPNNYWDYLRSNLEPAILASPDGHRWSQAVEAVERTEARSNDPLHVELIKNIAIIDLFRNGSGLAADGNVLNALFFDASPKTVEEALEQLSKWRVVQFKRHISSWSVFEGSDFDIDAALSQARMSMAGIDHKLLTALSNLHPVVAKRHYHETGAMRWMNMQICRLEDASSIAENFAPQRGEFGLFLLSLPKRNLDAKEALKVAHAASKTAPWPVAVGVPSNHAKIDSLGAELLALQLVQSRHELSGDPVARREVQARLTEVRANLEEQLRSAVANAKWAINGEEERAGLSISWIASKLADALYSEAPQYWSELINRESLSSNSVKARRDLLYRMLDNENEENLGISGYPAERGLYETLLRSVGLHRKTADGLLRFMPPSEEFAPTFVGIWEAARSLFTDVSRRVSAVEIHERWAAAPFGVRAGAIPVFLTAFLLAHKGNVAVYKDGIFVPGVTDADIDEYLQDPRRFSLRWIVIDEKKTQILEGIADILREAGAPASANDPLEAARGLVALMFGLPQWAQRTQKLSERARAIRDTLLKASDPHKVLFVDLAAILDSSSPQTYIEELRGPVLELAQAYAAMLNRVESAMLNALDAPADQLDRLRSRSEALVGIDGDLRLEAFYGRLAKHDGSRQSVEGILSLAVNKPTRDWTDRDVDTAILEMSKVAQKFRQSEPYVAIKGRAPTSEAFAVIIGTGAQTKTLSREFALSERHSAAVDRVADDLVEKLKSAGLGVDALMAVLARTGLRLTAQEEAEKSNG</sequence>
<dbReference type="RefSeq" id="WP_161008955.1">
    <property type="nucleotide sequence ID" value="NZ_WWCN01000016.1"/>
</dbReference>
<keyword evidence="1" id="KW-0547">Nucleotide-binding</keyword>
<dbReference type="GO" id="GO:0005524">
    <property type="term" value="F:ATP binding"/>
    <property type="evidence" value="ECO:0007669"/>
    <property type="project" value="UniProtKB-KW"/>
</dbReference>
<proteinExistence type="predicted"/>
<reference evidence="1 2" key="1">
    <citation type="submission" date="2019-12" db="EMBL/GenBank/DDBJ databases">
        <title>Novel species isolated from a subtropical stream in China.</title>
        <authorList>
            <person name="Lu H."/>
        </authorList>
    </citation>
    <scope>NUCLEOTIDE SEQUENCE [LARGE SCALE GENOMIC DNA]</scope>
    <source>
        <strain evidence="1 2">FT135W</strain>
    </source>
</reference>
<keyword evidence="1" id="KW-0067">ATP-binding</keyword>
<protein>
    <submittedName>
        <fullName evidence="1">ATP-binding protein</fullName>
    </submittedName>
</protein>
<evidence type="ECO:0000313" key="1">
    <source>
        <dbReference type="EMBL" id="MYM25507.1"/>
    </source>
</evidence>